<dbReference type="InterPro" id="IPR042024">
    <property type="entry name" value="D-XK_euk"/>
</dbReference>
<comment type="function">
    <text evidence="6">Highly specific D-xylulose kinase which participates in the catabolism of xylose. Xylose is a major component of hemicelluloses such as xylan. Most fungi utilize D-xylose via three enzymatic reactions, xylose reductase (XR), xylitol dehydrogenase (XDH), and xylulokinase, to form xylulose 5-phosphate, which enters pentose phosphate pathway.</text>
</comment>
<feature type="domain" description="Carbohydrate kinase FGGY N-terminal" evidence="7">
    <location>
        <begin position="133"/>
        <end position="287"/>
    </location>
</feature>
<dbReference type="EMBL" id="MLYV02000841">
    <property type="protein sequence ID" value="PSR76541.1"/>
    <property type="molecule type" value="Genomic_DNA"/>
</dbReference>
<evidence type="ECO:0000256" key="6">
    <source>
        <dbReference type="RuleBase" id="RU367058"/>
    </source>
</evidence>
<evidence type="ECO:0000313" key="10">
    <source>
        <dbReference type="Proteomes" id="UP000186601"/>
    </source>
</evidence>
<dbReference type="GO" id="GO:0004856">
    <property type="term" value="F:D-xylulokinase activity"/>
    <property type="evidence" value="ECO:0007669"/>
    <property type="project" value="UniProtKB-UniRule"/>
</dbReference>
<keyword evidence="3 6" id="KW-0808">Transferase</keyword>
<protein>
    <recommendedName>
        <fullName evidence="6">Xylulose kinase</fullName>
        <ecNumber evidence="6">2.7.1.17</ecNumber>
    </recommendedName>
</protein>
<dbReference type="Pfam" id="PF02782">
    <property type="entry name" value="FGGY_C"/>
    <property type="match status" value="1"/>
</dbReference>
<dbReference type="PANTHER" id="PTHR10196">
    <property type="entry name" value="SUGAR KINASE"/>
    <property type="match status" value="1"/>
</dbReference>
<evidence type="ECO:0000256" key="2">
    <source>
        <dbReference type="ARBA" id="ARBA00022629"/>
    </source>
</evidence>
<keyword evidence="2 6" id="KW-0859">Xylose metabolism</keyword>
<dbReference type="EC" id="2.7.1.17" evidence="6"/>
<dbReference type="FunFam" id="3.30.420.40:FF:000118">
    <property type="entry name" value="Xylulose kinase 2"/>
    <property type="match status" value="1"/>
</dbReference>
<keyword evidence="6" id="KW-0119">Carbohydrate metabolism</keyword>
<dbReference type="Proteomes" id="UP000186601">
    <property type="component" value="Unassembled WGS sequence"/>
</dbReference>
<evidence type="ECO:0000256" key="5">
    <source>
        <dbReference type="ARBA" id="ARBA00048885"/>
    </source>
</evidence>
<dbReference type="InterPro" id="IPR018485">
    <property type="entry name" value="FGGY_C"/>
</dbReference>
<reference evidence="9 10" key="1">
    <citation type="submission" date="2018-02" db="EMBL/GenBank/DDBJ databases">
        <title>Genome sequence of the basidiomycete white-rot fungus Phlebia centrifuga.</title>
        <authorList>
            <person name="Granchi Z."/>
            <person name="Peng M."/>
            <person name="de Vries R.P."/>
            <person name="Hilden K."/>
            <person name="Makela M.R."/>
            <person name="Grigoriev I."/>
            <person name="Riley R."/>
        </authorList>
    </citation>
    <scope>NUCLEOTIDE SEQUENCE [LARGE SCALE GENOMIC DNA]</scope>
    <source>
        <strain evidence="9 10">FBCC195</strain>
    </source>
</reference>
<dbReference type="CDD" id="cd07776">
    <property type="entry name" value="ASKHA_NBD_FGGY_SpXK-like"/>
    <property type="match status" value="1"/>
</dbReference>
<dbReference type="InterPro" id="IPR043129">
    <property type="entry name" value="ATPase_NBD"/>
</dbReference>
<comment type="similarity">
    <text evidence="1 6">Belongs to the FGGY kinase family.</text>
</comment>
<evidence type="ECO:0000313" key="9">
    <source>
        <dbReference type="EMBL" id="PSR76541.1"/>
    </source>
</evidence>
<dbReference type="GO" id="GO:0005829">
    <property type="term" value="C:cytosol"/>
    <property type="evidence" value="ECO:0007669"/>
    <property type="project" value="TreeGrafter"/>
</dbReference>
<dbReference type="STRING" id="98765.A0A2R6NTT3"/>
<dbReference type="PANTHER" id="PTHR10196:SF57">
    <property type="entry name" value="XYLULOSE KINASE"/>
    <property type="match status" value="1"/>
</dbReference>
<sequence>MSSPLFLGLDLSTQGLKAVLITEESQVVHESAVNFGSELPHYGTTNGAIRGPDPGEVTSPVKMWLEAFDLIMNKMKTAGVNLGRVMAISGDGQQHGSVYWSSAAPDLLSTLDPSKSLAEQLSPTAFTFQRSPIWQDSSTTRECRELEDAVGGPQVLADITGSRAYERFTGNQIRRLRLLHPTLYAETARISLVSSFMPSLFVGAIAPIEISDASGMNLMNVLTNTWEDQLLEFCGGDPHDLRQKLGGEPVKGGTVLGTISRWWVERWGFNPDCIIAPFTGDNPATVVSLSSPGDAILSLGTSTTLLLSIPPLSASDPPHRFTTSHLLAHPTTPGAHIAMLCYKNGALAREQVRDRYAGGQWSTFNQMIEASTVGGGGGGDGTMGFYFPLPEIIPPNVQGSFFFFSSTAAAIPEPSIPPTLHPRLILESQLLSIRSRIAAILPAHCPPLQRLVVCGGSSANPVIRQMAADVLGMRVFVAVTEQGAAEGGAQLARYAWWRSSMEGGTFEELRAMDEGYCEEGERFRCVAEPKEEAGRRYAALVERYRECEERAVDVWNAAQSVAV</sequence>
<gene>
    <name evidence="9" type="ORF">PHLCEN_2v8387</name>
</gene>
<organism evidence="9 10">
    <name type="scientific">Hermanssonia centrifuga</name>
    <dbReference type="NCBI Taxonomy" id="98765"/>
    <lineage>
        <taxon>Eukaryota</taxon>
        <taxon>Fungi</taxon>
        <taxon>Dikarya</taxon>
        <taxon>Basidiomycota</taxon>
        <taxon>Agaricomycotina</taxon>
        <taxon>Agaricomycetes</taxon>
        <taxon>Polyporales</taxon>
        <taxon>Meruliaceae</taxon>
        <taxon>Hermanssonia</taxon>
    </lineage>
</organism>
<proteinExistence type="inferred from homology"/>
<comment type="catalytic activity">
    <reaction evidence="5 6">
        <text>D-xylulose + ATP = D-xylulose 5-phosphate + ADP + H(+)</text>
        <dbReference type="Rhea" id="RHEA:10964"/>
        <dbReference type="ChEBI" id="CHEBI:15378"/>
        <dbReference type="ChEBI" id="CHEBI:17140"/>
        <dbReference type="ChEBI" id="CHEBI:30616"/>
        <dbReference type="ChEBI" id="CHEBI:57737"/>
        <dbReference type="ChEBI" id="CHEBI:456216"/>
        <dbReference type="EC" id="2.7.1.17"/>
    </reaction>
</comment>
<accession>A0A2R6NTT3</accession>
<dbReference type="GO" id="GO:0005524">
    <property type="term" value="F:ATP binding"/>
    <property type="evidence" value="ECO:0007669"/>
    <property type="project" value="UniProtKB-UniRule"/>
</dbReference>
<keyword evidence="10" id="KW-1185">Reference proteome</keyword>
<dbReference type="GO" id="GO:0042732">
    <property type="term" value="P:D-xylose metabolic process"/>
    <property type="evidence" value="ECO:0007669"/>
    <property type="project" value="UniProtKB-UniRule"/>
</dbReference>
<evidence type="ECO:0000256" key="1">
    <source>
        <dbReference type="ARBA" id="ARBA00009156"/>
    </source>
</evidence>
<dbReference type="SUPFAM" id="SSF53067">
    <property type="entry name" value="Actin-like ATPase domain"/>
    <property type="match status" value="2"/>
</dbReference>
<evidence type="ECO:0000256" key="3">
    <source>
        <dbReference type="ARBA" id="ARBA00022679"/>
    </source>
</evidence>
<dbReference type="OrthoDB" id="1728974at2759"/>
<dbReference type="Pfam" id="PF00370">
    <property type="entry name" value="FGGY_N"/>
    <property type="match status" value="1"/>
</dbReference>
<dbReference type="GO" id="GO:0005997">
    <property type="term" value="P:xylulose metabolic process"/>
    <property type="evidence" value="ECO:0007669"/>
    <property type="project" value="TreeGrafter"/>
</dbReference>
<keyword evidence="6" id="KW-0547">Nucleotide-binding</keyword>
<feature type="domain" description="Carbohydrate kinase FGGY C-terminal" evidence="8">
    <location>
        <begin position="297"/>
        <end position="496"/>
    </location>
</feature>
<dbReference type="InterPro" id="IPR018484">
    <property type="entry name" value="FGGY_N"/>
</dbReference>
<evidence type="ECO:0000259" key="7">
    <source>
        <dbReference type="Pfam" id="PF00370"/>
    </source>
</evidence>
<name>A0A2R6NTT3_9APHY</name>
<evidence type="ECO:0000256" key="4">
    <source>
        <dbReference type="ARBA" id="ARBA00022777"/>
    </source>
</evidence>
<keyword evidence="6" id="KW-0067">ATP-binding</keyword>
<keyword evidence="4 6" id="KW-0418">Kinase</keyword>
<dbReference type="Gene3D" id="3.30.420.40">
    <property type="match status" value="2"/>
</dbReference>
<comment type="caution">
    <text evidence="9">The sequence shown here is derived from an EMBL/GenBank/DDBJ whole genome shotgun (WGS) entry which is preliminary data.</text>
</comment>
<dbReference type="AlphaFoldDB" id="A0A2R6NTT3"/>
<evidence type="ECO:0000259" key="8">
    <source>
        <dbReference type="Pfam" id="PF02782"/>
    </source>
</evidence>